<organism evidence="1 2">
    <name type="scientific">Hyphomonas beringensis</name>
    <dbReference type="NCBI Taxonomy" id="1280946"/>
    <lineage>
        <taxon>Bacteria</taxon>
        <taxon>Pseudomonadati</taxon>
        <taxon>Pseudomonadota</taxon>
        <taxon>Alphaproteobacteria</taxon>
        <taxon>Hyphomonadales</taxon>
        <taxon>Hyphomonadaceae</taxon>
        <taxon>Hyphomonas</taxon>
    </lineage>
</organism>
<proteinExistence type="predicted"/>
<gene>
    <name evidence="1" type="ORF">HY29_18210</name>
</gene>
<dbReference type="AlphaFoldDB" id="A0A062U3E2"/>
<evidence type="ECO:0000313" key="2">
    <source>
        <dbReference type="Proteomes" id="UP000027037"/>
    </source>
</evidence>
<reference evidence="1 2" key="1">
    <citation type="journal article" date="2014" name="Antonie Van Leeuwenhoek">
        <title>Hyphomonas beringensis sp. nov. and Hyphomonas chukchiensis sp. nov., isolated from surface seawater of the Bering Sea and Chukchi Sea.</title>
        <authorList>
            <person name="Li C."/>
            <person name="Lai Q."/>
            <person name="Li G."/>
            <person name="Dong C."/>
            <person name="Wang J."/>
            <person name="Liao Y."/>
            <person name="Shao Z."/>
        </authorList>
    </citation>
    <scope>NUCLEOTIDE SEQUENCE [LARGE SCALE GENOMIC DNA]</scope>
    <source>
        <strain evidence="1 2">25B14_1</strain>
    </source>
</reference>
<comment type="caution">
    <text evidence="1">The sequence shown here is derived from an EMBL/GenBank/DDBJ whole genome shotgun (WGS) entry which is preliminary data.</text>
</comment>
<sequence length="114" mass="13048">MPDPGTLSELVEQELPKWRAIVRVLEGATRDSDDLLEEFLKELISLSTELCASLRVRADVTEEFLLFMRGRLSARVESKIGDGAWGSQIESYDDFEMRALLFLLNNTTTNKFYK</sequence>
<evidence type="ECO:0000313" key="1">
    <source>
        <dbReference type="EMBL" id="KCZ52253.1"/>
    </source>
</evidence>
<dbReference type="Proteomes" id="UP000027037">
    <property type="component" value="Unassembled WGS sequence"/>
</dbReference>
<name>A0A062U3E2_9PROT</name>
<protein>
    <submittedName>
        <fullName evidence="1">Uncharacterized protein</fullName>
    </submittedName>
</protein>
<accession>A0A062U3E2</accession>
<keyword evidence="2" id="KW-1185">Reference proteome</keyword>
<dbReference type="EMBL" id="AWFF01000070">
    <property type="protein sequence ID" value="KCZ52253.1"/>
    <property type="molecule type" value="Genomic_DNA"/>
</dbReference>